<dbReference type="InterPro" id="IPR000700">
    <property type="entry name" value="PAS-assoc_C"/>
</dbReference>
<evidence type="ECO:0000313" key="8">
    <source>
        <dbReference type="EMBL" id="GLQ07604.1"/>
    </source>
</evidence>
<comment type="caution">
    <text evidence="8">The sequence shown here is derived from an EMBL/GenBank/DDBJ whole genome shotgun (WGS) entry which is preliminary data.</text>
</comment>
<feature type="transmembrane region" description="Helical" evidence="4">
    <location>
        <begin position="6"/>
        <end position="23"/>
    </location>
</feature>
<evidence type="ECO:0000259" key="6">
    <source>
        <dbReference type="PROSITE" id="PS50112"/>
    </source>
</evidence>
<dbReference type="EC" id="2.7.13.3" evidence="2"/>
<evidence type="ECO:0000256" key="3">
    <source>
        <dbReference type="ARBA" id="ARBA00022553"/>
    </source>
</evidence>
<reference evidence="8" key="2">
    <citation type="submission" date="2023-01" db="EMBL/GenBank/DDBJ databases">
        <title>Draft genome sequence of Sneathiella chinensis strain NBRC 103408.</title>
        <authorList>
            <person name="Sun Q."/>
            <person name="Mori K."/>
        </authorList>
    </citation>
    <scope>NUCLEOTIDE SEQUENCE</scope>
    <source>
        <strain evidence="8">NBRC 103408</strain>
    </source>
</reference>
<dbReference type="Gene3D" id="3.30.565.10">
    <property type="entry name" value="Histidine kinase-like ATPase, C-terminal domain"/>
    <property type="match status" value="1"/>
</dbReference>
<dbReference type="RefSeq" id="WP_169561669.1">
    <property type="nucleotide sequence ID" value="NZ_BSNF01000008.1"/>
</dbReference>
<dbReference type="SMART" id="SM00388">
    <property type="entry name" value="HisKA"/>
    <property type="match status" value="1"/>
</dbReference>
<dbReference type="InterPro" id="IPR003594">
    <property type="entry name" value="HATPase_dom"/>
</dbReference>
<dbReference type="PRINTS" id="PR00344">
    <property type="entry name" value="BCTRLSENSOR"/>
</dbReference>
<name>A0ABQ5U6R7_9PROT</name>
<accession>A0ABQ5U6R7</accession>
<dbReference type="Pfam" id="PF12860">
    <property type="entry name" value="PAS_7"/>
    <property type="match status" value="1"/>
</dbReference>
<keyword evidence="4" id="KW-0472">Membrane</keyword>
<dbReference type="CDD" id="cd00082">
    <property type="entry name" value="HisKA"/>
    <property type="match status" value="1"/>
</dbReference>
<evidence type="ECO:0000256" key="1">
    <source>
        <dbReference type="ARBA" id="ARBA00000085"/>
    </source>
</evidence>
<organism evidence="8 9">
    <name type="scientific">Sneathiella chinensis</name>
    <dbReference type="NCBI Taxonomy" id="349750"/>
    <lineage>
        <taxon>Bacteria</taxon>
        <taxon>Pseudomonadati</taxon>
        <taxon>Pseudomonadota</taxon>
        <taxon>Alphaproteobacteria</taxon>
        <taxon>Sneathiellales</taxon>
        <taxon>Sneathiellaceae</taxon>
        <taxon>Sneathiella</taxon>
    </lineage>
</organism>
<keyword evidence="3" id="KW-0597">Phosphoprotein</keyword>
<feature type="domain" description="PAS" evidence="6">
    <location>
        <begin position="245"/>
        <end position="299"/>
    </location>
</feature>
<dbReference type="InterPro" id="IPR003661">
    <property type="entry name" value="HisK_dim/P_dom"/>
</dbReference>
<dbReference type="InterPro" id="IPR004358">
    <property type="entry name" value="Sig_transdc_His_kin-like_C"/>
</dbReference>
<feature type="domain" description="PAC" evidence="7">
    <location>
        <begin position="319"/>
        <end position="371"/>
    </location>
</feature>
<dbReference type="SMART" id="SM00387">
    <property type="entry name" value="HATPase_c"/>
    <property type="match status" value="1"/>
</dbReference>
<reference evidence="8" key="1">
    <citation type="journal article" date="2014" name="Int. J. Syst. Evol. Microbiol.">
        <title>Complete genome of a new Firmicutes species belonging to the dominant human colonic microbiota ('Ruminococcus bicirculans') reveals two chromosomes and a selective capacity to utilize plant glucans.</title>
        <authorList>
            <consortium name="NISC Comparative Sequencing Program"/>
            <person name="Wegmann U."/>
            <person name="Louis P."/>
            <person name="Goesmann A."/>
            <person name="Henrissat B."/>
            <person name="Duncan S.H."/>
            <person name="Flint H.J."/>
        </authorList>
    </citation>
    <scope>NUCLEOTIDE SEQUENCE</scope>
    <source>
        <strain evidence="8">NBRC 103408</strain>
    </source>
</reference>
<keyword evidence="9" id="KW-1185">Reference proteome</keyword>
<dbReference type="PANTHER" id="PTHR43065">
    <property type="entry name" value="SENSOR HISTIDINE KINASE"/>
    <property type="match status" value="1"/>
</dbReference>
<feature type="domain" description="Histidine kinase" evidence="5">
    <location>
        <begin position="384"/>
        <end position="609"/>
    </location>
</feature>
<dbReference type="InterPro" id="IPR005467">
    <property type="entry name" value="His_kinase_dom"/>
</dbReference>
<dbReference type="SUPFAM" id="SSF55785">
    <property type="entry name" value="PYP-like sensor domain (PAS domain)"/>
    <property type="match status" value="2"/>
</dbReference>
<keyword evidence="4" id="KW-1133">Transmembrane helix</keyword>
<dbReference type="PROSITE" id="PS50113">
    <property type="entry name" value="PAC"/>
    <property type="match status" value="1"/>
</dbReference>
<dbReference type="CDD" id="cd00130">
    <property type="entry name" value="PAS"/>
    <property type="match status" value="1"/>
</dbReference>
<feature type="transmembrane region" description="Helical" evidence="4">
    <location>
        <begin position="35"/>
        <end position="54"/>
    </location>
</feature>
<dbReference type="InterPro" id="IPR001610">
    <property type="entry name" value="PAC"/>
</dbReference>
<dbReference type="SUPFAM" id="SSF47384">
    <property type="entry name" value="Homodimeric domain of signal transducing histidine kinase"/>
    <property type="match status" value="1"/>
</dbReference>
<dbReference type="SMART" id="SM00086">
    <property type="entry name" value="PAC"/>
    <property type="match status" value="1"/>
</dbReference>
<dbReference type="InterPro" id="IPR035965">
    <property type="entry name" value="PAS-like_dom_sf"/>
</dbReference>
<dbReference type="NCBIfam" id="TIGR00229">
    <property type="entry name" value="sensory_box"/>
    <property type="match status" value="1"/>
</dbReference>
<dbReference type="Gene3D" id="3.30.450.20">
    <property type="entry name" value="PAS domain"/>
    <property type="match status" value="2"/>
</dbReference>
<proteinExistence type="predicted"/>
<dbReference type="InterPro" id="IPR036097">
    <property type="entry name" value="HisK_dim/P_sf"/>
</dbReference>
<dbReference type="Pfam" id="PF00512">
    <property type="entry name" value="HisKA"/>
    <property type="match status" value="1"/>
</dbReference>
<comment type="catalytic activity">
    <reaction evidence="1">
        <text>ATP + protein L-histidine = ADP + protein N-phospho-L-histidine.</text>
        <dbReference type="EC" id="2.7.13.3"/>
    </reaction>
</comment>
<evidence type="ECO:0000259" key="7">
    <source>
        <dbReference type="PROSITE" id="PS50113"/>
    </source>
</evidence>
<dbReference type="SUPFAM" id="SSF55874">
    <property type="entry name" value="ATPase domain of HSP90 chaperone/DNA topoisomerase II/histidine kinase"/>
    <property type="match status" value="1"/>
</dbReference>
<dbReference type="Proteomes" id="UP001161409">
    <property type="component" value="Unassembled WGS sequence"/>
</dbReference>
<dbReference type="SMART" id="SM00091">
    <property type="entry name" value="PAS"/>
    <property type="match status" value="2"/>
</dbReference>
<evidence type="ECO:0000256" key="4">
    <source>
        <dbReference type="SAM" id="Phobius"/>
    </source>
</evidence>
<dbReference type="PROSITE" id="PS50112">
    <property type="entry name" value="PAS"/>
    <property type="match status" value="1"/>
</dbReference>
<keyword evidence="4" id="KW-0812">Transmembrane</keyword>
<dbReference type="Pfam" id="PF13426">
    <property type="entry name" value="PAS_9"/>
    <property type="match status" value="1"/>
</dbReference>
<dbReference type="EMBL" id="BSNF01000008">
    <property type="protein sequence ID" value="GLQ07604.1"/>
    <property type="molecule type" value="Genomic_DNA"/>
</dbReference>
<evidence type="ECO:0000259" key="5">
    <source>
        <dbReference type="PROSITE" id="PS50109"/>
    </source>
</evidence>
<dbReference type="InterPro" id="IPR036890">
    <property type="entry name" value="HATPase_C_sf"/>
</dbReference>
<evidence type="ECO:0000256" key="2">
    <source>
        <dbReference type="ARBA" id="ARBA00012438"/>
    </source>
</evidence>
<dbReference type="InterPro" id="IPR000014">
    <property type="entry name" value="PAS"/>
</dbReference>
<protein>
    <recommendedName>
        <fullName evidence="2">histidine kinase</fullName>
        <ecNumber evidence="2">2.7.13.3</ecNumber>
    </recommendedName>
</protein>
<sequence length="612" mass="68852">MPLLKPELLELLIVIILTGAILYHFRHILRREVGLLHIVGGLVLISFALGWQYLMQTPLKNHIPQLSFPDGQDYLTPLLLLPGATLIFYGMSKWFPHVINYRRETLLRIEAENEVRRKNEMIEAVLDRAPYGIFLLDENLNVLLANRQTATLFNIPVHLLQPGSSLREITRYLARNGEYGDVSEETAYQQWLDLILPNDHLHFQRKRGDGTILEIHAQWVPGVGLFSTYEDVTLRAYAERDLARSEERFRDFTESASDWMWETNPQHRISYMSDRGLALAGLQQDDIVGRSFMELLRPSGGQKDWRFYLDHFSPYHVLKDLYCEFQHPDGSTRYAVISGKPVFDHSNSFQGYRGVGRDITVRRQFEETRLQSQRLEAVGRLTGGIAHDFNNLLAVILGNSELLLEGAAGKDSAAAHHLNVIQGAATRGADLTQRLLAYSRKQRLRPAPIDLRKTVGNLLELLEPGLGADIRIVVDHQDDIWDALSDVGQLENALLNLANNARDAMPDGGLITLSTRNHVQRAENTKPALKELLPGHYVQLSVQDTGGGMPENHVQKAFDPFFTTKEVGKGTGLGLSMVFGFAKQSNGLATLESTPTKGTTVSLYLPQAKDQD</sequence>
<dbReference type="Pfam" id="PF02518">
    <property type="entry name" value="HATPase_c"/>
    <property type="match status" value="1"/>
</dbReference>
<gene>
    <name evidence="8" type="ORF">GCM10007924_28250</name>
</gene>
<dbReference type="Gene3D" id="1.10.287.130">
    <property type="match status" value="1"/>
</dbReference>
<dbReference type="PANTHER" id="PTHR43065:SF49">
    <property type="entry name" value="HISTIDINE KINASE"/>
    <property type="match status" value="1"/>
</dbReference>
<evidence type="ECO:0000313" key="9">
    <source>
        <dbReference type="Proteomes" id="UP001161409"/>
    </source>
</evidence>
<dbReference type="PROSITE" id="PS50109">
    <property type="entry name" value="HIS_KIN"/>
    <property type="match status" value="1"/>
</dbReference>